<dbReference type="EMBL" id="UINC01083049">
    <property type="protein sequence ID" value="SVC28375.1"/>
    <property type="molecule type" value="Genomic_DNA"/>
</dbReference>
<keyword evidence="4" id="KW-0822">Tryptophan biosynthesis</keyword>
<dbReference type="Pfam" id="PF00697">
    <property type="entry name" value="PRAI"/>
    <property type="match status" value="1"/>
</dbReference>
<dbReference type="SUPFAM" id="SSF51366">
    <property type="entry name" value="Ribulose-phoshate binding barrel"/>
    <property type="match status" value="1"/>
</dbReference>
<gene>
    <name evidence="8" type="ORF">METZ01_LOCUS281229</name>
</gene>
<dbReference type="PANTHER" id="PTHR42894:SF1">
    <property type="entry name" value="N-(5'-PHOSPHORIBOSYL)ANTHRANILATE ISOMERASE"/>
    <property type="match status" value="1"/>
</dbReference>
<dbReference type="InterPro" id="IPR011060">
    <property type="entry name" value="RibuloseP-bd_barrel"/>
</dbReference>
<feature type="domain" description="N-(5'phosphoribosyl) anthranilate isomerase (PRAI)" evidence="7">
    <location>
        <begin position="6"/>
        <end position="151"/>
    </location>
</feature>
<dbReference type="EC" id="5.3.1.24" evidence="2"/>
<evidence type="ECO:0000256" key="6">
    <source>
        <dbReference type="ARBA" id="ARBA00023235"/>
    </source>
</evidence>
<evidence type="ECO:0000256" key="2">
    <source>
        <dbReference type="ARBA" id="ARBA00012572"/>
    </source>
</evidence>
<dbReference type="AlphaFoldDB" id="A0A382KXX2"/>
<evidence type="ECO:0000256" key="1">
    <source>
        <dbReference type="ARBA" id="ARBA00004664"/>
    </source>
</evidence>
<evidence type="ECO:0000256" key="4">
    <source>
        <dbReference type="ARBA" id="ARBA00022822"/>
    </source>
</evidence>
<evidence type="ECO:0000256" key="3">
    <source>
        <dbReference type="ARBA" id="ARBA00022605"/>
    </source>
</evidence>
<evidence type="ECO:0000313" key="8">
    <source>
        <dbReference type="EMBL" id="SVC28375.1"/>
    </source>
</evidence>
<feature type="non-terminal residue" evidence="8">
    <location>
        <position position="158"/>
    </location>
</feature>
<keyword evidence="5" id="KW-0057">Aromatic amino acid biosynthesis</keyword>
<dbReference type="UniPathway" id="UPA00035">
    <property type="reaction ID" value="UER00042"/>
</dbReference>
<dbReference type="GO" id="GO:0004640">
    <property type="term" value="F:phosphoribosylanthranilate isomerase activity"/>
    <property type="evidence" value="ECO:0007669"/>
    <property type="project" value="UniProtKB-EC"/>
</dbReference>
<dbReference type="InterPro" id="IPR001240">
    <property type="entry name" value="PRAI_dom"/>
</dbReference>
<accession>A0A382KXX2</accession>
<evidence type="ECO:0000259" key="7">
    <source>
        <dbReference type="Pfam" id="PF00697"/>
    </source>
</evidence>
<keyword evidence="3" id="KW-0028">Amino-acid biosynthesis</keyword>
<dbReference type="Gene3D" id="3.20.20.70">
    <property type="entry name" value="Aldolase class I"/>
    <property type="match status" value="1"/>
</dbReference>
<dbReference type="InterPro" id="IPR044643">
    <property type="entry name" value="TrpF_fam"/>
</dbReference>
<name>A0A382KXX2_9ZZZZ</name>
<dbReference type="InterPro" id="IPR013785">
    <property type="entry name" value="Aldolase_TIM"/>
</dbReference>
<dbReference type="PANTHER" id="PTHR42894">
    <property type="entry name" value="N-(5'-PHOSPHORIBOSYL)ANTHRANILATE ISOMERASE"/>
    <property type="match status" value="1"/>
</dbReference>
<comment type="pathway">
    <text evidence="1">Amino-acid biosynthesis; L-tryptophan biosynthesis; L-tryptophan from chorismate: step 3/5.</text>
</comment>
<keyword evidence="6" id="KW-0413">Isomerase</keyword>
<dbReference type="CDD" id="cd00405">
    <property type="entry name" value="PRAI"/>
    <property type="match status" value="1"/>
</dbReference>
<dbReference type="HAMAP" id="MF_00135">
    <property type="entry name" value="PRAI"/>
    <property type="match status" value="1"/>
</dbReference>
<proteinExistence type="inferred from homology"/>
<organism evidence="8">
    <name type="scientific">marine metagenome</name>
    <dbReference type="NCBI Taxonomy" id="408172"/>
    <lineage>
        <taxon>unclassified sequences</taxon>
        <taxon>metagenomes</taxon>
        <taxon>ecological metagenomes</taxon>
    </lineage>
</organism>
<protein>
    <recommendedName>
        <fullName evidence="2">phosphoribosylanthranilate isomerase</fullName>
        <ecNumber evidence="2">5.3.1.24</ecNumber>
    </recommendedName>
</protein>
<reference evidence="8" key="1">
    <citation type="submission" date="2018-05" db="EMBL/GenBank/DDBJ databases">
        <authorList>
            <person name="Lanie J.A."/>
            <person name="Ng W.-L."/>
            <person name="Kazmierczak K.M."/>
            <person name="Andrzejewski T.M."/>
            <person name="Davidsen T.M."/>
            <person name="Wayne K.J."/>
            <person name="Tettelin H."/>
            <person name="Glass J.I."/>
            <person name="Rusch D."/>
            <person name="Podicherti R."/>
            <person name="Tsui H.-C.T."/>
            <person name="Winkler M.E."/>
        </authorList>
    </citation>
    <scope>NUCLEOTIDE SEQUENCE</scope>
</reference>
<dbReference type="GO" id="GO:0000162">
    <property type="term" value="P:L-tryptophan biosynthetic process"/>
    <property type="evidence" value="ECO:0007669"/>
    <property type="project" value="UniProtKB-UniPathway"/>
</dbReference>
<evidence type="ECO:0000256" key="5">
    <source>
        <dbReference type="ARBA" id="ARBA00023141"/>
    </source>
</evidence>
<sequence length="158" mass="18162">MKNLFIKICGITNAKDAYLAVSFGANALGFMMYQKSPRYIPQQEVKEILKELPDEIVPVMVFVDPSPEYVDSCLNLSSKIIPQFHGSETQEFCSSFNRDFIKAIRVSKKEDVVAGFEKYPNSWMLLFDSYRKDKFGGTGTSFDWSYLINEDYKKAYIV</sequence>